<proteinExistence type="predicted"/>
<reference evidence="1 2" key="1">
    <citation type="submission" date="2020-12" db="EMBL/GenBank/DDBJ databases">
        <title>Bacterial novel species Adhaeribacter sp. BT258 isolated from soil.</title>
        <authorList>
            <person name="Jung H.-Y."/>
        </authorList>
    </citation>
    <scope>NUCLEOTIDE SEQUENCE [LARGE SCALE GENOMIC DNA]</scope>
    <source>
        <strain evidence="1 2">BT258</strain>
    </source>
</reference>
<evidence type="ECO:0000313" key="2">
    <source>
        <dbReference type="Proteomes" id="UP000644147"/>
    </source>
</evidence>
<dbReference type="EMBL" id="JAEHFX010000004">
    <property type="protein sequence ID" value="MBK0403151.1"/>
    <property type="molecule type" value="Genomic_DNA"/>
</dbReference>
<comment type="caution">
    <text evidence="1">The sequence shown here is derived from an EMBL/GenBank/DDBJ whole genome shotgun (WGS) entry which is preliminary data.</text>
</comment>
<name>A0ABS1C171_9BACT</name>
<evidence type="ECO:0008006" key="3">
    <source>
        <dbReference type="Google" id="ProtNLM"/>
    </source>
</evidence>
<sequence length="243" mass="28308">MNLKYRLSILLTTLASLTACNESTKLDSSVEAVVTVKESENFRDTSSKLEPIEKKTFSTSTTKESMELTSLVREVYEWHAAKRIGDFPYKFRKQNDSIFTGLDWEKYNKNIEEFRKTGFFTDKFLFNHKAIAITIDSSIRKSDITWRNIRDGIPIWDTGADDWCVCQDYPDNSDNYWELITIDSLNIKNSTASFYWTWDKEPSPEQHKVRVTAVKSGDKWRINSLEGFKYFGSVADYDKVMKN</sequence>
<dbReference type="Proteomes" id="UP000644147">
    <property type="component" value="Unassembled WGS sequence"/>
</dbReference>
<evidence type="ECO:0000313" key="1">
    <source>
        <dbReference type="EMBL" id="MBK0403151.1"/>
    </source>
</evidence>
<dbReference type="PROSITE" id="PS51257">
    <property type="entry name" value="PROKAR_LIPOPROTEIN"/>
    <property type="match status" value="1"/>
</dbReference>
<dbReference type="RefSeq" id="WP_200505912.1">
    <property type="nucleotide sequence ID" value="NZ_JAEHFX010000004.1"/>
</dbReference>
<protein>
    <recommendedName>
        <fullName evidence="3">DUF3828 domain-containing protein</fullName>
    </recommendedName>
</protein>
<organism evidence="1 2">
    <name type="scientific">Adhaeribacter terrigena</name>
    <dbReference type="NCBI Taxonomy" id="2793070"/>
    <lineage>
        <taxon>Bacteria</taxon>
        <taxon>Pseudomonadati</taxon>
        <taxon>Bacteroidota</taxon>
        <taxon>Cytophagia</taxon>
        <taxon>Cytophagales</taxon>
        <taxon>Hymenobacteraceae</taxon>
        <taxon>Adhaeribacter</taxon>
    </lineage>
</organism>
<keyword evidence="2" id="KW-1185">Reference proteome</keyword>
<gene>
    <name evidence="1" type="ORF">I5M27_09155</name>
</gene>
<accession>A0ABS1C171</accession>